<dbReference type="STRING" id="1095629.A0A0C9Y1R6"/>
<dbReference type="AlphaFoldDB" id="A0A0C9Y1R6"/>
<evidence type="ECO:0000313" key="3">
    <source>
        <dbReference type="Proteomes" id="UP000054477"/>
    </source>
</evidence>
<dbReference type="Proteomes" id="UP000054477">
    <property type="component" value="Unassembled WGS sequence"/>
</dbReference>
<dbReference type="EMBL" id="KN838599">
    <property type="protein sequence ID" value="KIK01978.1"/>
    <property type="molecule type" value="Genomic_DNA"/>
</dbReference>
<evidence type="ECO:0000313" key="2">
    <source>
        <dbReference type="EMBL" id="KIK01978.1"/>
    </source>
</evidence>
<evidence type="ECO:0000256" key="1">
    <source>
        <dbReference type="SAM" id="MobiDB-lite"/>
    </source>
</evidence>
<keyword evidence="3" id="KW-1185">Reference proteome</keyword>
<reference evidence="2 3" key="1">
    <citation type="submission" date="2014-04" db="EMBL/GenBank/DDBJ databases">
        <authorList>
            <consortium name="DOE Joint Genome Institute"/>
            <person name="Kuo A."/>
            <person name="Kohler A."/>
            <person name="Nagy L.G."/>
            <person name="Floudas D."/>
            <person name="Copeland A."/>
            <person name="Barry K.W."/>
            <person name="Cichocki N."/>
            <person name="Veneault-Fourrey C."/>
            <person name="LaButti K."/>
            <person name="Lindquist E.A."/>
            <person name="Lipzen A."/>
            <person name="Lundell T."/>
            <person name="Morin E."/>
            <person name="Murat C."/>
            <person name="Sun H."/>
            <person name="Tunlid A."/>
            <person name="Henrissat B."/>
            <person name="Grigoriev I.V."/>
            <person name="Hibbett D.S."/>
            <person name="Martin F."/>
            <person name="Nordberg H.P."/>
            <person name="Cantor M.N."/>
            <person name="Hua S.X."/>
        </authorList>
    </citation>
    <scope>NUCLEOTIDE SEQUENCE [LARGE SCALE GENOMIC DNA]</scope>
    <source>
        <strain evidence="2 3">LaAM-08-1</strain>
    </source>
</reference>
<protein>
    <submittedName>
        <fullName evidence="2">Uncharacterized protein</fullName>
    </submittedName>
</protein>
<proteinExistence type="predicted"/>
<gene>
    <name evidence="2" type="ORF">K443DRAFT_6506</name>
</gene>
<dbReference type="HOGENOM" id="CLU_1652433_0_0_1"/>
<sequence>MSHNRALTSHDRALALCTLWDTALEVGRKMALGGLEEIKEDALAEGMELGKVLGRREERENCRGDLEKLYKGGYMVRREIRAHEEGEQWEKGSHLIDGMCSRAMPIAATHDIAMQTPLSSPSKPSTCTASMQTISPPSAPAHTAETSVMPSNKQEPRKLN</sequence>
<feature type="compositionally biased region" description="Polar residues" evidence="1">
    <location>
        <begin position="144"/>
        <end position="153"/>
    </location>
</feature>
<organism evidence="2 3">
    <name type="scientific">Laccaria amethystina LaAM-08-1</name>
    <dbReference type="NCBI Taxonomy" id="1095629"/>
    <lineage>
        <taxon>Eukaryota</taxon>
        <taxon>Fungi</taxon>
        <taxon>Dikarya</taxon>
        <taxon>Basidiomycota</taxon>
        <taxon>Agaricomycotina</taxon>
        <taxon>Agaricomycetes</taxon>
        <taxon>Agaricomycetidae</taxon>
        <taxon>Agaricales</taxon>
        <taxon>Agaricineae</taxon>
        <taxon>Hydnangiaceae</taxon>
        <taxon>Laccaria</taxon>
    </lineage>
</organism>
<name>A0A0C9Y1R6_9AGAR</name>
<feature type="region of interest" description="Disordered" evidence="1">
    <location>
        <begin position="116"/>
        <end position="160"/>
    </location>
</feature>
<accession>A0A0C9Y1R6</accession>
<feature type="compositionally biased region" description="Polar residues" evidence="1">
    <location>
        <begin position="116"/>
        <end position="136"/>
    </location>
</feature>
<reference evidence="3" key="2">
    <citation type="submission" date="2015-01" db="EMBL/GenBank/DDBJ databases">
        <title>Evolutionary Origins and Diversification of the Mycorrhizal Mutualists.</title>
        <authorList>
            <consortium name="DOE Joint Genome Institute"/>
            <consortium name="Mycorrhizal Genomics Consortium"/>
            <person name="Kohler A."/>
            <person name="Kuo A."/>
            <person name="Nagy L.G."/>
            <person name="Floudas D."/>
            <person name="Copeland A."/>
            <person name="Barry K.W."/>
            <person name="Cichocki N."/>
            <person name="Veneault-Fourrey C."/>
            <person name="LaButti K."/>
            <person name="Lindquist E.A."/>
            <person name="Lipzen A."/>
            <person name="Lundell T."/>
            <person name="Morin E."/>
            <person name="Murat C."/>
            <person name="Riley R."/>
            <person name="Ohm R."/>
            <person name="Sun H."/>
            <person name="Tunlid A."/>
            <person name="Henrissat B."/>
            <person name="Grigoriev I.V."/>
            <person name="Hibbett D.S."/>
            <person name="Martin F."/>
        </authorList>
    </citation>
    <scope>NUCLEOTIDE SEQUENCE [LARGE SCALE GENOMIC DNA]</scope>
    <source>
        <strain evidence="3">LaAM-08-1</strain>
    </source>
</reference>